<accession>A0A376FKA6</accession>
<dbReference type="GO" id="GO:0009432">
    <property type="term" value="P:SOS response"/>
    <property type="evidence" value="ECO:0007669"/>
    <property type="project" value="TreeGrafter"/>
</dbReference>
<dbReference type="EMBL" id="UFYI01000007">
    <property type="protein sequence ID" value="STD25933.1"/>
    <property type="molecule type" value="Genomic_DNA"/>
</dbReference>
<dbReference type="Gene3D" id="3.30.420.10">
    <property type="entry name" value="Ribonuclease H-like superfamily/Ribonuclease H"/>
    <property type="match status" value="1"/>
</dbReference>
<proteinExistence type="predicted"/>
<evidence type="ECO:0000313" key="3">
    <source>
        <dbReference type="Proteomes" id="UP000255163"/>
    </source>
</evidence>
<evidence type="ECO:0000313" key="2">
    <source>
        <dbReference type="EMBL" id="STD25933.1"/>
    </source>
</evidence>
<keyword evidence="2" id="KW-0808">Transferase</keyword>
<dbReference type="GO" id="GO:0003676">
    <property type="term" value="F:nucleic acid binding"/>
    <property type="evidence" value="ECO:0007669"/>
    <property type="project" value="InterPro"/>
</dbReference>
<protein>
    <submittedName>
        <fullName evidence="2">DNA polymerase II</fullName>
        <ecNumber evidence="2">2.7.7.7</ecNumber>
    </submittedName>
</protein>
<dbReference type="EC" id="2.7.7.7" evidence="2"/>
<name>A0A376FKA6_ENTAS</name>
<dbReference type="GO" id="GO:0003887">
    <property type="term" value="F:DNA-directed DNA polymerase activity"/>
    <property type="evidence" value="ECO:0007669"/>
    <property type="project" value="UniProtKB-EC"/>
</dbReference>
<feature type="domain" description="DNA-directed DNA polymerase family B exonuclease" evidence="1">
    <location>
        <begin position="14"/>
        <end position="59"/>
    </location>
</feature>
<dbReference type="InterPro" id="IPR050240">
    <property type="entry name" value="DNA_pol_type-B"/>
</dbReference>
<dbReference type="Proteomes" id="UP000255163">
    <property type="component" value="Unassembled WGS sequence"/>
</dbReference>
<dbReference type="AlphaFoldDB" id="A0A376FKA6"/>
<dbReference type="InterPro" id="IPR012337">
    <property type="entry name" value="RNaseH-like_sf"/>
</dbReference>
<dbReference type="GO" id="GO:0045004">
    <property type="term" value="P:DNA replication proofreading"/>
    <property type="evidence" value="ECO:0007669"/>
    <property type="project" value="TreeGrafter"/>
</dbReference>
<dbReference type="SUPFAM" id="SSF53098">
    <property type="entry name" value="Ribonuclease H-like"/>
    <property type="match status" value="1"/>
</dbReference>
<dbReference type="Pfam" id="PF03104">
    <property type="entry name" value="DNA_pol_B_exo1"/>
    <property type="match status" value="1"/>
</dbReference>
<dbReference type="GO" id="GO:0008296">
    <property type="term" value="F:3'-5'-DNA exonuclease activity"/>
    <property type="evidence" value="ECO:0007669"/>
    <property type="project" value="TreeGrafter"/>
</dbReference>
<reference evidence="2 3" key="1">
    <citation type="submission" date="2018-06" db="EMBL/GenBank/DDBJ databases">
        <authorList>
            <consortium name="Pathogen Informatics"/>
            <person name="Doyle S."/>
        </authorList>
    </citation>
    <scope>NUCLEOTIDE SEQUENCE [LARGE SCALE GENOMIC DNA]</scope>
    <source>
        <strain evidence="2 3">NCTC12123</strain>
    </source>
</reference>
<evidence type="ECO:0000259" key="1">
    <source>
        <dbReference type="Pfam" id="PF03104"/>
    </source>
</evidence>
<keyword evidence="2" id="KW-0548">Nucleotidyltransferase</keyword>
<gene>
    <name evidence="2" type="primary">polB_4</name>
    <name evidence="2" type="ORF">NCTC12123_05323</name>
</gene>
<dbReference type="PANTHER" id="PTHR10322">
    <property type="entry name" value="DNA POLYMERASE CATALYTIC SUBUNIT"/>
    <property type="match status" value="1"/>
</dbReference>
<sequence length="88" mass="10232">MAMRPALDFRLEYVNSRPQLLEKLNQWFADNDPDVLIGWNVVQFDLRVLQKHAERYRIPLMLGAETASWNGANTVLRTVFSSRRLTVA</sequence>
<dbReference type="PANTHER" id="PTHR10322:SF23">
    <property type="entry name" value="DNA POLYMERASE DELTA CATALYTIC SUBUNIT"/>
    <property type="match status" value="1"/>
</dbReference>
<dbReference type="InterPro" id="IPR036397">
    <property type="entry name" value="RNaseH_sf"/>
</dbReference>
<dbReference type="InterPro" id="IPR006133">
    <property type="entry name" value="DNA-dir_DNA_pol_B_exonuc"/>
</dbReference>
<organism evidence="2 3">
    <name type="scientific">Enterobacter asburiae</name>
    <dbReference type="NCBI Taxonomy" id="61645"/>
    <lineage>
        <taxon>Bacteria</taxon>
        <taxon>Pseudomonadati</taxon>
        <taxon>Pseudomonadota</taxon>
        <taxon>Gammaproteobacteria</taxon>
        <taxon>Enterobacterales</taxon>
        <taxon>Enterobacteriaceae</taxon>
        <taxon>Enterobacter</taxon>
        <taxon>Enterobacter cloacae complex</taxon>
    </lineage>
</organism>